<feature type="transmembrane region" description="Helical" evidence="9">
    <location>
        <begin position="1042"/>
        <end position="1062"/>
    </location>
</feature>
<sequence>MALTKASVFCNPIQNTYETDTSRVDEAAKAPPETEDLTDDTSCGFGCIKGRFLQRFANKKAYVFLYGLMGLILSAAFSYFNGTITTLEKRFKIPSRTSGVISVGNDISQLLVGAVITYYAGKGHRPRWIAFGIYTVVLFCLMNCLPHFLYGPGADALALTFEHGGSMVDQNATQDIMERQNRQTLCLVGDGSSVACDSEEGSIAPQIILFSAQFISGIGGSLYYTLGVAYMDDNIKKSKTPALVSLSYFIRMLGPALGYALSSLCLKFYISPTLTPKISNTDPRWLGAWWFGWLILGTVMFLVASLLGLFPKILPRAHLRRMQSKTKFDEESDMPASINDMMTTFKRLIKNPILMCNNFAAIFYFMGYMPYWIFMPKYIEIMYKTSASEASFVTGTVGLVFSACGILISGLVITKYKPGARPLALWNVVVGAISVVGLLSYAFLGCITNDMKGLIAGTNELVTLNECNSDCRCDYVKYSPVCAHGESFISPCHAGCRNYVTFANGSKIFTDCSCVKNETSTGEPLPPFAHPGPCPVDCTTKFYTFLAVVCLLKFSGATGRASNFLVSVRCVSDKDKPVSMGLGLMMMSLFAFMPSPIFFGYIIDTTCLVWGKTCSGTGNCWLYNGESLRYIMNFTAAGFVFVGMLFDGGVWYYVKGLQIFDEEEEMAEVQQKSKEQQIKTEPAANVRLALRRTMAADAEKGDSGKPMLGDRPAKGHKKYVLVDETTCGIGIIRHEFLQRFANQKAYVFLYGIMGLVLSAAYSYFNGTLTTMEKRFQIPSRVTGIITVGNDISTLLVGALITYYAGKGHRPRWIALGLYTVVLFCALNALPHFLYGPGEDALQLTTEYGGSNIDHNATLDILEKFNRQSLCQNRTGTGDISVPKDGSIYPPMILFVSQFISGIGGSLYFTLGVSYMDDNTRKADAPALISFSYTIRNLGPALGYSLSSLCLKYYIAPTLTPKITNADPRWLGAWWIGWILLAFVMFVVSSLLGLFPHTLPKAHYRKQMSQLSSKSKPEDDEAEMPASIKDLIATTKRLVKNKVLMFSTGATVSFFFGYIPFWIYMPKYLEIMYKVTASEASLFTGTIGLVFSAIGICVGGSVITKYKPKARSLAAWNMTVATICFLGILSYTQLGCPNTRDPTGFVTNGTMSYTGECNADCSCDYVKYSPVCAYGESYISPCHAGCSSYIKFDNGSKLFTDCSCVNATTPDGKALPPVAHSGPCDADCKRYFYTFIAVLCCLKFTGASARTSNFLISVRCVSSKDKPASMGFGATVASLFAFIPSPIFFGYLMDTQCLVWGKTSTGTGNCWLYDADSLRFVLNVTSSCFIFLGLIFDGLVWYYSKGLPIFDEDEDGPPEEADAKEMEVISQTKPEKGDEKEKEVETQNGNDVITKPPSANGISDSD</sequence>
<feature type="transmembrane region" description="Helical" evidence="9">
    <location>
        <begin position="248"/>
        <end position="270"/>
    </location>
</feature>
<feature type="domain" description="Kazal-like" evidence="10">
    <location>
        <begin position="1157"/>
        <end position="1203"/>
    </location>
</feature>
<dbReference type="Pfam" id="PF07648">
    <property type="entry name" value="Kazal_2"/>
    <property type="match status" value="2"/>
</dbReference>
<dbReference type="Gene3D" id="1.20.1250.20">
    <property type="entry name" value="MFS general substrate transporter like domains"/>
    <property type="match status" value="2"/>
</dbReference>
<comment type="similarity">
    <text evidence="2">Belongs to the organo anion transporter (TC 2.A.60) family.</text>
</comment>
<evidence type="ECO:0000256" key="4">
    <source>
        <dbReference type="ARBA" id="ARBA00022692"/>
    </source>
</evidence>
<feature type="transmembrane region" description="Helical" evidence="9">
    <location>
        <begin position="1269"/>
        <end position="1292"/>
    </location>
</feature>
<evidence type="ECO:0000256" key="7">
    <source>
        <dbReference type="ARBA" id="ARBA00023157"/>
    </source>
</evidence>
<feature type="transmembrane region" description="Helical" evidence="9">
    <location>
        <begin position="352"/>
        <end position="373"/>
    </location>
</feature>
<evidence type="ECO:0000256" key="3">
    <source>
        <dbReference type="ARBA" id="ARBA00022475"/>
    </source>
</evidence>
<feature type="transmembrane region" description="Helical" evidence="9">
    <location>
        <begin position="542"/>
        <end position="561"/>
    </location>
</feature>
<comment type="subcellular location">
    <subcellularLocation>
        <location evidence="1">Cell membrane</location>
        <topology evidence="1">Multi-pass membrane protein</topology>
    </subcellularLocation>
</comment>
<evidence type="ECO:0000256" key="5">
    <source>
        <dbReference type="ARBA" id="ARBA00022989"/>
    </source>
</evidence>
<feature type="transmembrane region" description="Helical" evidence="9">
    <location>
        <begin position="128"/>
        <end position="150"/>
    </location>
</feature>
<evidence type="ECO:0000256" key="1">
    <source>
        <dbReference type="ARBA" id="ARBA00004651"/>
    </source>
</evidence>
<evidence type="ECO:0000256" key="8">
    <source>
        <dbReference type="SAM" id="MobiDB-lite"/>
    </source>
</evidence>
<feature type="transmembrane region" description="Helical" evidence="9">
    <location>
        <begin position="1114"/>
        <end position="1133"/>
    </location>
</feature>
<accession>A0A8S9XUY3</accession>
<feature type="transmembrane region" description="Helical" evidence="9">
    <location>
        <begin position="812"/>
        <end position="834"/>
    </location>
</feature>
<feature type="transmembrane region" description="Helical" evidence="9">
    <location>
        <begin position="290"/>
        <end position="314"/>
    </location>
</feature>
<feature type="transmembrane region" description="Helical" evidence="9">
    <location>
        <begin position="393"/>
        <end position="413"/>
    </location>
</feature>
<dbReference type="NCBIfam" id="TIGR00805">
    <property type="entry name" value="oat"/>
    <property type="match status" value="2"/>
</dbReference>
<keyword evidence="12" id="KW-1185">Reference proteome</keyword>
<feature type="transmembrane region" description="Helical" evidence="9">
    <location>
        <begin position="784"/>
        <end position="805"/>
    </location>
</feature>
<feature type="transmembrane region" description="Helical" evidence="9">
    <location>
        <begin position="631"/>
        <end position="654"/>
    </location>
</feature>
<proteinExistence type="inferred from homology"/>
<evidence type="ECO:0000256" key="2">
    <source>
        <dbReference type="ARBA" id="ARBA00009657"/>
    </source>
</evidence>
<dbReference type="InterPro" id="IPR004156">
    <property type="entry name" value="OATP"/>
</dbReference>
<reference evidence="11" key="1">
    <citation type="journal article" date="2021" name="Mol. Ecol. Resour.">
        <title>Apolygus lucorum genome provides insights into omnivorousness and mesophyll feeding.</title>
        <authorList>
            <person name="Liu Y."/>
            <person name="Liu H."/>
            <person name="Wang H."/>
            <person name="Huang T."/>
            <person name="Liu B."/>
            <person name="Yang B."/>
            <person name="Yin L."/>
            <person name="Li B."/>
            <person name="Zhang Y."/>
            <person name="Zhang S."/>
            <person name="Jiang F."/>
            <person name="Zhang X."/>
            <person name="Ren Y."/>
            <person name="Wang B."/>
            <person name="Wang S."/>
            <person name="Lu Y."/>
            <person name="Wu K."/>
            <person name="Fan W."/>
            <person name="Wang G."/>
        </authorList>
    </citation>
    <scope>NUCLEOTIDE SEQUENCE</scope>
    <source>
        <strain evidence="11">12Hb</strain>
    </source>
</reference>
<feature type="transmembrane region" description="Helical" evidence="9">
    <location>
        <begin position="745"/>
        <end position="764"/>
    </location>
</feature>
<feature type="transmembrane region" description="Helical" evidence="9">
    <location>
        <begin position="100"/>
        <end position="121"/>
    </location>
</feature>
<dbReference type="Pfam" id="PF03137">
    <property type="entry name" value="OATP"/>
    <property type="match status" value="2"/>
</dbReference>
<evidence type="ECO:0000256" key="6">
    <source>
        <dbReference type="ARBA" id="ARBA00023136"/>
    </source>
</evidence>
<feature type="transmembrane region" description="Helical" evidence="9">
    <location>
        <begin position="582"/>
        <end position="603"/>
    </location>
</feature>
<protein>
    <recommendedName>
        <fullName evidence="10">Kazal-like domain-containing protein</fullName>
    </recommendedName>
</protein>
<dbReference type="GO" id="GO:0016323">
    <property type="term" value="C:basolateral plasma membrane"/>
    <property type="evidence" value="ECO:0007669"/>
    <property type="project" value="TreeGrafter"/>
</dbReference>
<feature type="transmembrane region" description="Helical" evidence="9">
    <location>
        <begin position="936"/>
        <end position="954"/>
    </location>
</feature>
<dbReference type="SUPFAM" id="SSF103473">
    <property type="entry name" value="MFS general substrate transporter"/>
    <property type="match status" value="2"/>
</dbReference>
<keyword evidence="4 9" id="KW-0812">Transmembrane</keyword>
<feature type="domain" description="Kazal-like" evidence="10">
    <location>
        <begin position="468"/>
        <end position="514"/>
    </location>
</feature>
<evidence type="ECO:0000313" key="12">
    <source>
        <dbReference type="Proteomes" id="UP000466442"/>
    </source>
</evidence>
<feature type="region of interest" description="Disordered" evidence="8">
    <location>
        <begin position="1352"/>
        <end position="1405"/>
    </location>
</feature>
<dbReference type="GO" id="GO:0015347">
    <property type="term" value="F:sodium-independent organic anion transmembrane transporter activity"/>
    <property type="evidence" value="ECO:0007669"/>
    <property type="project" value="TreeGrafter"/>
</dbReference>
<evidence type="ECO:0000256" key="9">
    <source>
        <dbReference type="SAM" id="Phobius"/>
    </source>
</evidence>
<evidence type="ECO:0000259" key="10">
    <source>
        <dbReference type="Pfam" id="PF07648"/>
    </source>
</evidence>
<feature type="transmembrane region" description="Helical" evidence="9">
    <location>
        <begin position="1082"/>
        <end position="1102"/>
    </location>
</feature>
<name>A0A8S9XUY3_APOLU</name>
<dbReference type="InterPro" id="IPR036259">
    <property type="entry name" value="MFS_trans_sf"/>
</dbReference>
<dbReference type="GO" id="GO:0043252">
    <property type="term" value="P:sodium-independent organic anion transport"/>
    <property type="evidence" value="ECO:0007669"/>
    <property type="project" value="TreeGrafter"/>
</dbReference>
<feature type="transmembrane region" description="Helical" evidence="9">
    <location>
        <begin position="207"/>
        <end position="227"/>
    </location>
</feature>
<feature type="transmembrane region" description="Helical" evidence="9">
    <location>
        <begin position="61"/>
        <end position="80"/>
    </location>
</feature>
<evidence type="ECO:0000313" key="11">
    <source>
        <dbReference type="EMBL" id="KAF6212753.1"/>
    </source>
</evidence>
<dbReference type="InterPro" id="IPR002350">
    <property type="entry name" value="Kazal_dom"/>
</dbReference>
<dbReference type="EMBL" id="WIXP02000003">
    <property type="protein sequence ID" value="KAF6212753.1"/>
    <property type="molecule type" value="Genomic_DNA"/>
</dbReference>
<keyword evidence="7" id="KW-1015">Disulfide bond</keyword>
<feature type="transmembrane region" description="Helical" evidence="9">
    <location>
        <begin position="425"/>
        <end position="444"/>
    </location>
</feature>
<keyword evidence="5 9" id="KW-1133">Transmembrane helix</keyword>
<feature type="transmembrane region" description="Helical" evidence="9">
    <location>
        <begin position="974"/>
        <end position="994"/>
    </location>
</feature>
<dbReference type="OrthoDB" id="5062115at2759"/>
<dbReference type="CDD" id="cd17336">
    <property type="entry name" value="MFS_SLCO_OATP"/>
    <property type="match status" value="2"/>
</dbReference>
<dbReference type="Proteomes" id="UP000466442">
    <property type="component" value="Unassembled WGS sequence"/>
</dbReference>
<feature type="compositionally biased region" description="Basic and acidic residues" evidence="8">
    <location>
        <begin position="1360"/>
        <end position="1384"/>
    </location>
</feature>
<keyword evidence="6 9" id="KW-0472">Membrane</keyword>
<feature type="transmembrane region" description="Helical" evidence="9">
    <location>
        <begin position="891"/>
        <end position="915"/>
    </location>
</feature>
<gene>
    <name evidence="11" type="ORF">GE061_010461</name>
</gene>
<keyword evidence="3" id="KW-1003">Cell membrane</keyword>
<comment type="caution">
    <text evidence="11">The sequence shown here is derived from an EMBL/GenBank/DDBJ whole genome shotgun (WGS) entry which is preliminary data.</text>
</comment>
<feature type="transmembrane region" description="Helical" evidence="9">
    <location>
        <begin position="1319"/>
        <end position="1342"/>
    </location>
</feature>
<organism evidence="11 12">
    <name type="scientific">Apolygus lucorum</name>
    <name type="common">Small green plant bug</name>
    <name type="synonym">Lygocoris lucorum</name>
    <dbReference type="NCBI Taxonomy" id="248454"/>
    <lineage>
        <taxon>Eukaryota</taxon>
        <taxon>Metazoa</taxon>
        <taxon>Ecdysozoa</taxon>
        <taxon>Arthropoda</taxon>
        <taxon>Hexapoda</taxon>
        <taxon>Insecta</taxon>
        <taxon>Pterygota</taxon>
        <taxon>Neoptera</taxon>
        <taxon>Paraneoptera</taxon>
        <taxon>Hemiptera</taxon>
        <taxon>Heteroptera</taxon>
        <taxon>Panheteroptera</taxon>
        <taxon>Cimicomorpha</taxon>
        <taxon>Miridae</taxon>
        <taxon>Mirini</taxon>
        <taxon>Apolygus</taxon>
    </lineage>
</organism>
<dbReference type="PANTHER" id="PTHR11388:SF76">
    <property type="entry name" value="SOLUTE CARRIER ORGANIC ANION TRANSPORTER FAMILY MEMBER"/>
    <property type="match status" value="1"/>
</dbReference>
<dbReference type="PANTHER" id="PTHR11388">
    <property type="entry name" value="ORGANIC ANION TRANSPORTER"/>
    <property type="match status" value="1"/>
</dbReference>